<evidence type="ECO:0000259" key="1">
    <source>
        <dbReference type="Pfam" id="PF00135"/>
    </source>
</evidence>
<dbReference type="InterPro" id="IPR002018">
    <property type="entry name" value="CarbesteraseB"/>
</dbReference>
<dbReference type="InterPro" id="IPR050309">
    <property type="entry name" value="Type-B_Carboxylest/Lipase"/>
</dbReference>
<dbReference type="InterPro" id="IPR029058">
    <property type="entry name" value="AB_hydrolase_fold"/>
</dbReference>
<dbReference type="AlphaFoldDB" id="A0A507CHJ4"/>
<evidence type="ECO:0000313" key="2">
    <source>
        <dbReference type="EMBL" id="TPX37556.1"/>
    </source>
</evidence>
<protein>
    <recommendedName>
        <fullName evidence="1">Carboxylesterase type B domain-containing protein</fullName>
    </recommendedName>
</protein>
<reference evidence="2 3" key="1">
    <citation type="journal article" date="2019" name="Sci. Rep.">
        <title>Comparative genomics of chytrid fungi reveal insights into the obligate biotrophic and pathogenic lifestyle of Synchytrium endobioticum.</title>
        <authorList>
            <person name="van de Vossenberg B.T.L.H."/>
            <person name="Warris S."/>
            <person name="Nguyen H.D.T."/>
            <person name="van Gent-Pelzer M.P.E."/>
            <person name="Joly D.L."/>
            <person name="van de Geest H.C."/>
            <person name="Bonants P.J.M."/>
            <person name="Smith D.S."/>
            <person name="Levesque C.A."/>
            <person name="van der Lee T.A.J."/>
        </authorList>
    </citation>
    <scope>NUCLEOTIDE SEQUENCE [LARGE SCALE GENOMIC DNA]</scope>
    <source>
        <strain evidence="2 3">JEL517</strain>
    </source>
</reference>
<proteinExistence type="predicted"/>
<dbReference type="STRING" id="1806994.A0A507CHJ4"/>
<evidence type="ECO:0000313" key="3">
    <source>
        <dbReference type="Proteomes" id="UP000319731"/>
    </source>
</evidence>
<dbReference type="Proteomes" id="UP000319731">
    <property type="component" value="Unassembled WGS sequence"/>
</dbReference>
<keyword evidence="3" id="KW-1185">Reference proteome</keyword>
<organism evidence="2 3">
    <name type="scientific">Synchytrium microbalum</name>
    <dbReference type="NCBI Taxonomy" id="1806994"/>
    <lineage>
        <taxon>Eukaryota</taxon>
        <taxon>Fungi</taxon>
        <taxon>Fungi incertae sedis</taxon>
        <taxon>Chytridiomycota</taxon>
        <taxon>Chytridiomycota incertae sedis</taxon>
        <taxon>Chytridiomycetes</taxon>
        <taxon>Synchytriales</taxon>
        <taxon>Synchytriaceae</taxon>
        <taxon>Synchytrium</taxon>
    </lineage>
</organism>
<comment type="caution">
    <text evidence="2">The sequence shown here is derived from an EMBL/GenBank/DDBJ whole genome shotgun (WGS) entry which is preliminary data.</text>
</comment>
<name>A0A507CHJ4_9FUNG</name>
<accession>A0A507CHJ4</accession>
<dbReference type="EMBL" id="QEAO01000002">
    <property type="protein sequence ID" value="TPX37556.1"/>
    <property type="molecule type" value="Genomic_DNA"/>
</dbReference>
<dbReference type="PANTHER" id="PTHR11559">
    <property type="entry name" value="CARBOXYLESTERASE"/>
    <property type="match status" value="1"/>
</dbReference>
<dbReference type="RefSeq" id="XP_031027467.1">
    <property type="nucleotide sequence ID" value="XM_031166383.1"/>
</dbReference>
<dbReference type="Pfam" id="PF00135">
    <property type="entry name" value="COesterase"/>
    <property type="match status" value="1"/>
</dbReference>
<feature type="domain" description="Carboxylesterase type B" evidence="1">
    <location>
        <begin position="15"/>
        <end position="474"/>
    </location>
</feature>
<sequence>MEIRINDLNIIGTATADGVHQFLGIPYALPPTGPLRFSSSLPHPIPFEQPFYATRYSPMCPQTASGSTGQPPFTVADGADIMDESSCLTLNVFATPDERTDKPVLVFIHGGGFVNGSASVVCYDGGGLVTAAASRGEPCILVTIQYRVGVLGFLSSREIGRGNFGIEDCACALRWVQQHIHAFGGDASKVCCFGQSSGAATVAFLMTCYPNERLFSTAICQSGVASIGLADAGYMQDVFDMVCDFTECPLGVSGEEKLKHLQSVPQDVLMQAVEALGQIFFSPIFDGVIVKESPQAALVRGDVPQHVKAVMVGYNEHEGASISGAFKTRGLVKQYIGMHFKEDIIHKIEHLYKVNEEGRDPRKIVSDICGDAMFAVPTRTTCRGIAKSRRTRCFSYRFNVPCHANTLSRKLGYVPHGWELPFLFNSSVLNDVEKRLGEDMAVAWVRFAESGDPNAGEDGKSVGVGGIVWPEYKDGCMVFELTKHRVEGDGVWRGEYMRFYEAKM</sequence>
<gene>
    <name evidence="2" type="ORF">SmJEL517_g00454</name>
</gene>
<dbReference type="SUPFAM" id="SSF53474">
    <property type="entry name" value="alpha/beta-Hydrolases"/>
    <property type="match status" value="1"/>
</dbReference>
<dbReference type="GeneID" id="42001680"/>
<dbReference type="Gene3D" id="3.40.50.1820">
    <property type="entry name" value="alpha/beta hydrolase"/>
    <property type="match status" value="1"/>
</dbReference>
<dbReference type="OrthoDB" id="2134434at2759"/>